<evidence type="ECO:0000256" key="2">
    <source>
        <dbReference type="SAM" id="Phobius"/>
    </source>
</evidence>
<accession>A0AA40C684</accession>
<keyword evidence="2" id="KW-0472">Membrane</keyword>
<proteinExistence type="predicted"/>
<dbReference type="PANTHER" id="PTHR28199:SF1">
    <property type="entry name" value="PROCESSING OF GAS1 AND ALP PROTEIN 2"/>
    <property type="match status" value="1"/>
</dbReference>
<dbReference type="AlphaFoldDB" id="A0AA40C684"/>
<dbReference type="Pfam" id="PF07543">
    <property type="entry name" value="PGA2"/>
    <property type="match status" value="1"/>
</dbReference>
<dbReference type="PIRSF" id="PIRSF022909">
    <property type="entry name" value="UCP022909"/>
    <property type="match status" value="1"/>
</dbReference>
<keyword evidence="2" id="KW-1133">Transmembrane helix</keyword>
<sequence length="143" mass="16440">MDDLINLGNVLWNRFSTNLKASFENTSPKKFIQLVILVGAYMLLRPYLIKLGSKSQMNTHEQESAESAKVSPNELRGRVQIPEDSDSEDDGTTAQASGPDWGKKARRRQRDMIKKLLEAEERRLQESKEEEEDKDIEEFLVKD</sequence>
<dbReference type="GO" id="GO:0015031">
    <property type="term" value="P:protein transport"/>
    <property type="evidence" value="ECO:0007669"/>
    <property type="project" value="TreeGrafter"/>
</dbReference>
<reference evidence="3" key="1">
    <citation type="submission" date="2023-06" db="EMBL/GenBank/DDBJ databases">
        <title>Genome-scale phylogeny and comparative genomics of the fungal order Sordariales.</title>
        <authorList>
            <consortium name="Lawrence Berkeley National Laboratory"/>
            <person name="Hensen N."/>
            <person name="Bonometti L."/>
            <person name="Westerberg I."/>
            <person name="Brannstrom I.O."/>
            <person name="Guillou S."/>
            <person name="Cros-Aarteil S."/>
            <person name="Calhoun S."/>
            <person name="Haridas S."/>
            <person name="Kuo A."/>
            <person name="Mondo S."/>
            <person name="Pangilinan J."/>
            <person name="Riley R."/>
            <person name="Labutti K."/>
            <person name="Andreopoulos B."/>
            <person name="Lipzen A."/>
            <person name="Chen C."/>
            <person name="Yanf M."/>
            <person name="Daum C."/>
            <person name="Ng V."/>
            <person name="Clum A."/>
            <person name="Steindorff A."/>
            <person name="Ohm R."/>
            <person name="Martin F."/>
            <person name="Silar P."/>
            <person name="Natvig D."/>
            <person name="Lalanne C."/>
            <person name="Gautier V."/>
            <person name="Ament-Velasquez S.L."/>
            <person name="Kruys A."/>
            <person name="Hutchinson M.I."/>
            <person name="Powell A.J."/>
            <person name="Barry K."/>
            <person name="Miller A.N."/>
            <person name="Grigoriev I.V."/>
            <person name="Debuchy R."/>
            <person name="Gladieux P."/>
            <person name="Thoren M.H."/>
            <person name="Johannesson H."/>
        </authorList>
    </citation>
    <scope>NUCLEOTIDE SEQUENCE</scope>
    <source>
        <strain evidence="3">CBS 606.72</strain>
    </source>
</reference>
<keyword evidence="2" id="KW-0812">Transmembrane</keyword>
<dbReference type="InterPro" id="IPR011431">
    <property type="entry name" value="Trafficking_Pga2"/>
</dbReference>
<evidence type="ECO:0000313" key="3">
    <source>
        <dbReference type="EMBL" id="KAK0627006.1"/>
    </source>
</evidence>
<organism evidence="3 4">
    <name type="scientific">Immersiella caudata</name>
    <dbReference type="NCBI Taxonomy" id="314043"/>
    <lineage>
        <taxon>Eukaryota</taxon>
        <taxon>Fungi</taxon>
        <taxon>Dikarya</taxon>
        <taxon>Ascomycota</taxon>
        <taxon>Pezizomycotina</taxon>
        <taxon>Sordariomycetes</taxon>
        <taxon>Sordariomycetidae</taxon>
        <taxon>Sordariales</taxon>
        <taxon>Lasiosphaeriaceae</taxon>
        <taxon>Immersiella</taxon>
    </lineage>
</organism>
<name>A0AA40C684_9PEZI</name>
<dbReference type="Proteomes" id="UP001175000">
    <property type="component" value="Unassembled WGS sequence"/>
</dbReference>
<evidence type="ECO:0000313" key="4">
    <source>
        <dbReference type="Proteomes" id="UP001175000"/>
    </source>
</evidence>
<protein>
    <submittedName>
        <fullName evidence="3">Protein trafficking Pga2</fullName>
    </submittedName>
</protein>
<keyword evidence="4" id="KW-1185">Reference proteome</keyword>
<feature type="transmembrane region" description="Helical" evidence="2">
    <location>
        <begin position="31"/>
        <end position="48"/>
    </location>
</feature>
<gene>
    <name evidence="3" type="ORF">B0T14DRAFT_562865</name>
</gene>
<dbReference type="PANTHER" id="PTHR28199">
    <property type="entry name" value="PROCESSING OF GAS1 AND ALP PROTEIN 2"/>
    <property type="match status" value="1"/>
</dbReference>
<comment type="caution">
    <text evidence="3">The sequence shown here is derived from an EMBL/GenBank/DDBJ whole genome shotgun (WGS) entry which is preliminary data.</text>
</comment>
<dbReference type="EMBL" id="JAULSU010000002">
    <property type="protein sequence ID" value="KAK0627006.1"/>
    <property type="molecule type" value="Genomic_DNA"/>
</dbReference>
<feature type="region of interest" description="Disordered" evidence="1">
    <location>
        <begin position="55"/>
        <end position="107"/>
    </location>
</feature>
<evidence type="ECO:0000256" key="1">
    <source>
        <dbReference type="SAM" id="MobiDB-lite"/>
    </source>
</evidence>
<feature type="region of interest" description="Disordered" evidence="1">
    <location>
        <begin position="121"/>
        <end position="143"/>
    </location>
</feature>